<dbReference type="Gene3D" id="1.20.1630.10">
    <property type="entry name" value="Formate dehydrogenase/DMSO reductase domain"/>
    <property type="match status" value="1"/>
</dbReference>
<keyword evidence="6 7" id="KW-0472">Membrane</keyword>
<evidence type="ECO:0000313" key="8">
    <source>
        <dbReference type="EMBL" id="AUX07785.1"/>
    </source>
</evidence>
<evidence type="ECO:0000256" key="6">
    <source>
        <dbReference type="ARBA" id="ARBA00023136"/>
    </source>
</evidence>
<feature type="transmembrane region" description="Helical" evidence="7">
    <location>
        <begin position="282"/>
        <end position="305"/>
    </location>
</feature>
<comment type="subcellular location">
    <subcellularLocation>
        <location evidence="1">Cell membrane</location>
        <topology evidence="1">Multi-pass membrane protein</topology>
    </subcellularLocation>
</comment>
<evidence type="ECO:0000256" key="4">
    <source>
        <dbReference type="ARBA" id="ARBA00022692"/>
    </source>
</evidence>
<evidence type="ECO:0000256" key="2">
    <source>
        <dbReference type="ARBA" id="ARBA00008929"/>
    </source>
</evidence>
<dbReference type="Proteomes" id="UP000263012">
    <property type="component" value="Chromosome"/>
</dbReference>
<feature type="transmembrane region" description="Helical" evidence="7">
    <location>
        <begin position="20"/>
        <end position="40"/>
    </location>
</feature>
<feature type="transmembrane region" description="Helical" evidence="7">
    <location>
        <begin position="204"/>
        <end position="229"/>
    </location>
</feature>
<dbReference type="PANTHER" id="PTHR34856">
    <property type="entry name" value="PROTEIN NRFD"/>
    <property type="match status" value="1"/>
</dbReference>
<dbReference type="GO" id="GO:0005886">
    <property type="term" value="C:plasma membrane"/>
    <property type="evidence" value="ECO:0007669"/>
    <property type="project" value="UniProtKB-SubCell"/>
</dbReference>
<keyword evidence="3" id="KW-1003">Cell membrane</keyword>
<comment type="similarity">
    <text evidence="2">Belongs to the NrfD family.</text>
</comment>
<evidence type="ECO:0000313" key="9">
    <source>
        <dbReference type="Proteomes" id="UP000263012"/>
    </source>
</evidence>
<feature type="transmembrane region" description="Helical" evidence="7">
    <location>
        <begin position="241"/>
        <end position="262"/>
    </location>
</feature>
<evidence type="ECO:0000256" key="3">
    <source>
        <dbReference type="ARBA" id="ARBA00022475"/>
    </source>
</evidence>
<dbReference type="AlphaFoldDB" id="A0A343TFB3"/>
<feature type="transmembrane region" description="Helical" evidence="7">
    <location>
        <begin position="61"/>
        <end position="80"/>
    </location>
</feature>
<dbReference type="PANTHER" id="PTHR34856:SF2">
    <property type="entry name" value="PROTEIN NRFD"/>
    <property type="match status" value="1"/>
</dbReference>
<keyword evidence="5 7" id="KW-1133">Transmembrane helix</keyword>
<dbReference type="OrthoDB" id="205603at2157"/>
<protein>
    <submittedName>
        <fullName evidence="8">Polysulfide reductase NrfD</fullName>
    </submittedName>
</protein>
<dbReference type="Pfam" id="PF03916">
    <property type="entry name" value="NrfD"/>
    <property type="match status" value="1"/>
</dbReference>
<evidence type="ECO:0000256" key="7">
    <source>
        <dbReference type="SAM" id="Phobius"/>
    </source>
</evidence>
<sequence>MPYHPDGLIWILEHHWDLKIAIYLFFGGLAGGAYLTGFAADVLSRREDGTKAEALRATSRWGMIAAVVGIAVGGVILFTHLGAPLRALLFPILFVNFESWLVIGTWTIVLFTLVAMIQAFWQIWGQETDDDPSTFARWITRWIETRFEVPLEHWLTRLGRLTRPGERLRLAVHAGGAFLAVLLVVYTALLLSEVAWLYPAWDGTLLPFLFLASGLSMGLAATAGLTGIFEGVFGTGVHEFSLVDDLVILAEIVILGSLVWTLSQGGPAAQATFELLRTDMALLFWGGVVALGLLAPLVLSAALLVAEWRIDLQATPKLQRLAQATYTAKFGLVVLGGLLLRYVALFMAVKAPLVVA</sequence>
<proteinExistence type="inferred from homology"/>
<dbReference type="InterPro" id="IPR005614">
    <property type="entry name" value="NrfD-like"/>
</dbReference>
<dbReference type="EMBL" id="CP025066">
    <property type="protein sequence ID" value="AUX07785.1"/>
    <property type="molecule type" value="Genomic_DNA"/>
</dbReference>
<feature type="transmembrane region" description="Helical" evidence="7">
    <location>
        <begin position="326"/>
        <end position="349"/>
    </location>
</feature>
<name>A0A343TFB3_9EURY</name>
<feature type="transmembrane region" description="Helical" evidence="7">
    <location>
        <begin position="170"/>
        <end position="192"/>
    </location>
</feature>
<evidence type="ECO:0000256" key="1">
    <source>
        <dbReference type="ARBA" id="ARBA00004651"/>
    </source>
</evidence>
<organism evidence="8 9">
    <name type="scientific">Halalkaliarchaeum desulfuricum</name>
    <dbReference type="NCBI Taxonomy" id="2055893"/>
    <lineage>
        <taxon>Archaea</taxon>
        <taxon>Methanobacteriati</taxon>
        <taxon>Methanobacteriota</taxon>
        <taxon>Stenosarchaea group</taxon>
        <taxon>Halobacteria</taxon>
        <taxon>Halobacteriales</taxon>
        <taxon>Haloferacaceae</taxon>
        <taxon>Halalkaliarchaeum</taxon>
    </lineage>
</organism>
<evidence type="ECO:0000256" key="5">
    <source>
        <dbReference type="ARBA" id="ARBA00022989"/>
    </source>
</evidence>
<dbReference type="RefSeq" id="WP_119813726.1">
    <property type="nucleotide sequence ID" value="NZ_CP025066.1"/>
</dbReference>
<keyword evidence="4 7" id="KW-0812">Transmembrane</keyword>
<dbReference type="GeneID" id="37876463"/>
<accession>A0A343TFB3</accession>
<reference evidence="9" key="1">
    <citation type="submission" date="2017-11" db="EMBL/GenBank/DDBJ databases">
        <title>Phenotypic and genomic properties of facultatively anaerobic sulfur-reducing natronoarchaea from hypersaline soda lakes.</title>
        <authorList>
            <person name="Sorokin D.Y."/>
            <person name="Kublanov I.V."/>
            <person name="Roman P."/>
            <person name="Sinninghe Damste J.S."/>
            <person name="Golyshin P.N."/>
            <person name="Rojo D."/>
            <person name="Ciordia S."/>
            <person name="Mena M.D.C."/>
            <person name="Ferrer M."/>
            <person name="Messina E."/>
            <person name="Smedile F."/>
            <person name="La Spada G."/>
            <person name="La Cono V."/>
            <person name="Yakimov M.M."/>
        </authorList>
    </citation>
    <scope>NUCLEOTIDE SEQUENCE [LARGE SCALE GENOMIC DNA]</scope>
    <source>
        <strain evidence="9">AArc-Sl</strain>
    </source>
</reference>
<dbReference type="InterPro" id="IPR052049">
    <property type="entry name" value="Electron_transfer_protein"/>
</dbReference>
<dbReference type="KEGG" id="hdf:AArcSl_0129"/>
<keyword evidence="9" id="KW-1185">Reference proteome</keyword>
<gene>
    <name evidence="8" type="primary">nrfD</name>
    <name evidence="8" type="ORF">AArcSl_0129</name>
</gene>
<feature type="transmembrane region" description="Helical" evidence="7">
    <location>
        <begin position="100"/>
        <end position="121"/>
    </location>
</feature>